<feature type="compositionally biased region" description="Low complexity" evidence="1">
    <location>
        <begin position="27"/>
        <end position="45"/>
    </location>
</feature>
<evidence type="ECO:0008006" key="4">
    <source>
        <dbReference type="Google" id="ProtNLM"/>
    </source>
</evidence>
<evidence type="ECO:0000313" key="3">
    <source>
        <dbReference type="Proteomes" id="UP001472866"/>
    </source>
</evidence>
<evidence type="ECO:0000256" key="1">
    <source>
        <dbReference type="SAM" id="MobiDB-lite"/>
    </source>
</evidence>
<accession>A0AAX4P3P1</accession>
<feature type="region of interest" description="Disordered" evidence="1">
    <location>
        <begin position="1"/>
        <end position="45"/>
    </location>
</feature>
<evidence type="ECO:0000313" key="2">
    <source>
        <dbReference type="EMBL" id="WZN60406.1"/>
    </source>
</evidence>
<protein>
    <recommendedName>
        <fullName evidence="4">Peptidylprolyl isomerase</fullName>
    </recommendedName>
</protein>
<name>A0AAX4P3P1_9CHLO</name>
<keyword evidence="3" id="KW-1185">Reference proteome</keyword>
<dbReference type="AlphaFoldDB" id="A0AAX4P3P1"/>
<sequence>MAVAARVLSGKGSAISGTRGARQRAASSSSSSSSEPRRSQLNQTTRRNLLRLAGASTIWIFPDSRGPMGLLRSTHDAALAEEMSIPGWSLDELSLSDGWQASPQGTDLRYRVLRTGEGDKAAGVFDPPSAFKTFPFVAVTFACYNAKGEMFHGTDLLGKAEFSYQVGIRQGLEDEYGGVNQMVVGERRQFAFGAETVAENVGGGKVFGKKVAPQDVLVDVTLLSLRPY</sequence>
<reference evidence="2 3" key="1">
    <citation type="submission" date="2024-03" db="EMBL/GenBank/DDBJ databases">
        <title>Complete genome sequence of the green alga Chloropicon roscoffensis RCC1871.</title>
        <authorList>
            <person name="Lemieux C."/>
            <person name="Pombert J.-F."/>
            <person name="Otis C."/>
            <person name="Turmel M."/>
        </authorList>
    </citation>
    <scope>NUCLEOTIDE SEQUENCE [LARGE SCALE GENOMIC DNA]</scope>
    <source>
        <strain evidence="2 3">RCC1871</strain>
    </source>
</reference>
<organism evidence="2 3">
    <name type="scientific">Chloropicon roscoffensis</name>
    <dbReference type="NCBI Taxonomy" id="1461544"/>
    <lineage>
        <taxon>Eukaryota</taxon>
        <taxon>Viridiplantae</taxon>
        <taxon>Chlorophyta</taxon>
        <taxon>Chloropicophyceae</taxon>
        <taxon>Chloropicales</taxon>
        <taxon>Chloropicaceae</taxon>
        <taxon>Chloropicon</taxon>
    </lineage>
</organism>
<gene>
    <name evidence="2" type="ORF">HKI87_03g19350</name>
</gene>
<proteinExistence type="predicted"/>
<dbReference type="EMBL" id="CP151503">
    <property type="protein sequence ID" value="WZN60406.1"/>
    <property type="molecule type" value="Genomic_DNA"/>
</dbReference>
<dbReference type="Proteomes" id="UP001472866">
    <property type="component" value="Chromosome 03"/>
</dbReference>